<comment type="caution">
    <text evidence="2">The sequence shown here is derived from an EMBL/GenBank/DDBJ whole genome shotgun (WGS) entry which is preliminary data.</text>
</comment>
<evidence type="ECO:0000313" key="2">
    <source>
        <dbReference type="EMBL" id="MFO3668062.1"/>
    </source>
</evidence>
<dbReference type="EMBL" id="JBGMEF010000048">
    <property type="protein sequence ID" value="MFO3668062.1"/>
    <property type="molecule type" value="Genomic_DNA"/>
</dbReference>
<proteinExistence type="predicted"/>
<gene>
    <name evidence="2" type="ORF">ACCQ42_09880</name>
</gene>
<keyword evidence="1" id="KW-0812">Transmembrane</keyword>
<keyword evidence="1" id="KW-0472">Membrane</keyword>
<keyword evidence="1" id="KW-1133">Transmembrane helix</keyword>
<dbReference type="Proteomes" id="UP001637994">
    <property type="component" value="Unassembled WGS sequence"/>
</dbReference>
<feature type="transmembrane region" description="Helical" evidence="1">
    <location>
        <begin position="43"/>
        <end position="62"/>
    </location>
</feature>
<evidence type="ECO:0000313" key="3">
    <source>
        <dbReference type="Proteomes" id="UP001637994"/>
    </source>
</evidence>
<dbReference type="RefSeq" id="WP_265237995.1">
    <property type="nucleotide sequence ID" value="NZ_JBGMEF010000048.1"/>
</dbReference>
<keyword evidence="3" id="KW-1185">Reference proteome</keyword>
<protein>
    <submittedName>
        <fullName evidence="2">Uncharacterized protein</fullName>
    </submittedName>
</protein>
<evidence type="ECO:0000256" key="1">
    <source>
        <dbReference type="SAM" id="Phobius"/>
    </source>
</evidence>
<sequence>MKDKIIKIKENLTYYIKSLSFTSSYIDEKKMYKSTDWEKEVKILPLGAKVLMVLLIIFLLMIL</sequence>
<name>A0ABW9MFG2_9FIRM</name>
<accession>A0ABW9MFG2</accession>
<reference evidence="2 3" key="1">
    <citation type="journal article" date="2025" name="Anaerobe">
        <title>Description of Anaerococcus kampingiae sp. nov., Anaerococcus groningensis sp. nov., Anaerococcus martiniensis sp. nov., and Anaerococcus cruorum sp. nov., isolated from human clinical specimens.</title>
        <authorList>
            <person name="Boiten K.E."/>
            <person name="Meijer J."/>
            <person name="van Wezel E.M."/>
            <person name="Veloo A.C.M."/>
        </authorList>
    </citation>
    <scope>NUCLEOTIDE SEQUENCE [LARGE SCALE GENOMIC DNA]</scope>
    <source>
        <strain evidence="2 3">ENR0874</strain>
    </source>
</reference>
<organism evidence="2 3">
    <name type="scientific">Anaerococcus kampingae</name>
    <dbReference type="NCBI Taxonomy" id="3115614"/>
    <lineage>
        <taxon>Bacteria</taxon>
        <taxon>Bacillati</taxon>
        <taxon>Bacillota</taxon>
        <taxon>Tissierellia</taxon>
        <taxon>Tissierellales</taxon>
        <taxon>Peptoniphilaceae</taxon>
        <taxon>Anaerococcus</taxon>
    </lineage>
</organism>